<evidence type="ECO:0000313" key="3">
    <source>
        <dbReference type="Proteomes" id="UP001595908"/>
    </source>
</evidence>
<keyword evidence="3" id="KW-1185">Reference proteome</keyword>
<dbReference type="Proteomes" id="UP001595908">
    <property type="component" value="Unassembled WGS sequence"/>
</dbReference>
<dbReference type="Pfam" id="PF01740">
    <property type="entry name" value="STAS"/>
    <property type="match status" value="1"/>
</dbReference>
<protein>
    <submittedName>
        <fullName evidence="2">STAS domain-containing protein</fullName>
    </submittedName>
</protein>
<reference evidence="3" key="1">
    <citation type="journal article" date="2019" name="Int. J. Syst. Evol. Microbiol.">
        <title>The Global Catalogue of Microorganisms (GCM) 10K type strain sequencing project: providing services to taxonomists for standard genome sequencing and annotation.</title>
        <authorList>
            <consortium name="The Broad Institute Genomics Platform"/>
            <consortium name="The Broad Institute Genome Sequencing Center for Infectious Disease"/>
            <person name="Wu L."/>
            <person name="Ma J."/>
        </authorList>
    </citation>
    <scope>NUCLEOTIDE SEQUENCE [LARGE SCALE GENOMIC DNA]</scope>
    <source>
        <strain evidence="3">ICMP 257</strain>
    </source>
</reference>
<dbReference type="RefSeq" id="WP_033305275.1">
    <property type="nucleotide sequence ID" value="NZ_JBHSJE010000013.1"/>
</dbReference>
<dbReference type="PANTHER" id="PTHR33495:SF2">
    <property type="entry name" value="ANTI-SIGMA FACTOR ANTAGONIST TM_1081-RELATED"/>
    <property type="match status" value="1"/>
</dbReference>
<evidence type="ECO:0000259" key="1">
    <source>
        <dbReference type="PROSITE" id="PS50801"/>
    </source>
</evidence>
<feature type="domain" description="STAS" evidence="1">
    <location>
        <begin position="20"/>
        <end position="122"/>
    </location>
</feature>
<sequence>MSTPDDHTSFTQSKAAARPVTVDQYEVEGAWVVVAAGELDMDTVPTLQEALEGGAASHPSVILDAGAVTFADSTALTALLRMHQTTVFRIAAPSPTLLHLIQVTGADRILTVRPTVDEARTA</sequence>
<dbReference type="PANTHER" id="PTHR33495">
    <property type="entry name" value="ANTI-SIGMA FACTOR ANTAGONIST TM_1081-RELATED-RELATED"/>
    <property type="match status" value="1"/>
</dbReference>
<dbReference type="EMBL" id="JBHSJE010000013">
    <property type="protein sequence ID" value="MFC4983060.1"/>
    <property type="molecule type" value="Genomic_DNA"/>
</dbReference>
<dbReference type="CDD" id="cd07043">
    <property type="entry name" value="STAS_anti-anti-sigma_factors"/>
    <property type="match status" value="1"/>
</dbReference>
<dbReference type="GeneID" id="31237090"/>
<name>A0ABV9VIV5_STRAZ</name>
<dbReference type="SUPFAM" id="SSF52091">
    <property type="entry name" value="SpoIIaa-like"/>
    <property type="match status" value="1"/>
</dbReference>
<dbReference type="PROSITE" id="PS50801">
    <property type="entry name" value="STAS"/>
    <property type="match status" value="1"/>
</dbReference>
<evidence type="ECO:0000313" key="2">
    <source>
        <dbReference type="EMBL" id="MFC4983060.1"/>
    </source>
</evidence>
<dbReference type="Gene3D" id="3.30.750.24">
    <property type="entry name" value="STAS domain"/>
    <property type="match status" value="1"/>
</dbReference>
<dbReference type="InterPro" id="IPR002645">
    <property type="entry name" value="STAS_dom"/>
</dbReference>
<dbReference type="InterPro" id="IPR036513">
    <property type="entry name" value="STAS_dom_sf"/>
</dbReference>
<gene>
    <name evidence="2" type="ORF">ACFPL4_32740</name>
</gene>
<comment type="caution">
    <text evidence="2">The sequence shown here is derived from an EMBL/GenBank/DDBJ whole genome shotgun (WGS) entry which is preliminary data.</text>
</comment>
<organism evidence="2 3">
    <name type="scientific">Streptomyces atroolivaceus</name>
    <dbReference type="NCBI Taxonomy" id="66869"/>
    <lineage>
        <taxon>Bacteria</taxon>
        <taxon>Bacillati</taxon>
        <taxon>Actinomycetota</taxon>
        <taxon>Actinomycetes</taxon>
        <taxon>Kitasatosporales</taxon>
        <taxon>Streptomycetaceae</taxon>
        <taxon>Streptomyces</taxon>
    </lineage>
</organism>
<proteinExistence type="predicted"/>
<accession>A0ABV9VIV5</accession>